<evidence type="ECO:0000313" key="3">
    <source>
        <dbReference type="EMBL" id="OUR78871.1"/>
    </source>
</evidence>
<feature type="region of interest" description="Disordered" evidence="1">
    <location>
        <begin position="95"/>
        <end position="162"/>
    </location>
</feature>
<keyword evidence="2" id="KW-1133">Transmembrane helix</keyword>
<organism evidence="3 4">
    <name type="scientific">Colwellia psychrerythraea</name>
    <name type="common">Vibrio psychroerythus</name>
    <dbReference type="NCBI Taxonomy" id="28229"/>
    <lineage>
        <taxon>Bacteria</taxon>
        <taxon>Pseudomonadati</taxon>
        <taxon>Pseudomonadota</taxon>
        <taxon>Gammaproteobacteria</taxon>
        <taxon>Alteromonadales</taxon>
        <taxon>Colwelliaceae</taxon>
        <taxon>Colwellia</taxon>
    </lineage>
</organism>
<gene>
    <name evidence="3" type="ORF">A9Q75_12715</name>
</gene>
<protein>
    <submittedName>
        <fullName evidence="3">MSHA biogenesis protein MshN</fullName>
    </submittedName>
</protein>
<dbReference type="Proteomes" id="UP000243053">
    <property type="component" value="Unassembled WGS sequence"/>
</dbReference>
<evidence type="ECO:0000313" key="4">
    <source>
        <dbReference type="Proteomes" id="UP000243053"/>
    </source>
</evidence>
<feature type="transmembrane region" description="Helical" evidence="2">
    <location>
        <begin position="37"/>
        <end position="56"/>
    </location>
</feature>
<sequence length="417" mass="46006">MSVINQMLKDLEQRSLELNAHSTQSGSIAATHSPIKIAVVTGICVLAVCFISFYVWQLISENNALKAQQITYRATAVESVSAKNRPDAINRQLNTSNKISSSENKTHQDPISIQVTKSENKPEPSQGLKAEYKQENQQKRVQVNSQSTKPSNVAKVSSNKRAEASTQIIAAKPLLSNSVSNITPAKKAEVIADTHSHSGDTSGHSHTATVKPKSEPKINKMSVSRRQLSADELAEQKLTLVEKALAAKQVGQAEKLLEDVVIIRPRDSQTRKKLAALWFGRQAYQDAVNLLSQGIALNTKDSSLRQMKARIHLKQGQFKAALNTLKPLAQLKDEQYQVMLANTAQQAQQNKVAVDAYKMLIAMKPDIGRWQLGLAVLYDKNSQFELASMAYKKALTKNDLSVSSENFVKQRIQVIGQ</sequence>
<feature type="compositionally biased region" description="Low complexity" evidence="1">
    <location>
        <begin position="199"/>
        <end position="209"/>
    </location>
</feature>
<name>A0A1Y5E819_COLPS</name>
<comment type="caution">
    <text evidence="3">The sequence shown here is derived from an EMBL/GenBank/DDBJ whole genome shotgun (WGS) entry which is preliminary data.</text>
</comment>
<dbReference type="Pfam" id="PF14559">
    <property type="entry name" value="TPR_19"/>
    <property type="match status" value="1"/>
</dbReference>
<dbReference type="SUPFAM" id="SSF48452">
    <property type="entry name" value="TPR-like"/>
    <property type="match status" value="1"/>
</dbReference>
<proteinExistence type="predicted"/>
<dbReference type="InterPro" id="IPR011990">
    <property type="entry name" value="TPR-like_helical_dom_sf"/>
</dbReference>
<feature type="compositionally biased region" description="Polar residues" evidence="1">
    <location>
        <begin position="139"/>
        <end position="162"/>
    </location>
</feature>
<keyword evidence="2" id="KW-0472">Membrane</keyword>
<feature type="compositionally biased region" description="Polar residues" evidence="1">
    <location>
        <begin position="95"/>
        <end position="117"/>
    </location>
</feature>
<keyword evidence="2" id="KW-0812">Transmembrane</keyword>
<dbReference type="EMBL" id="MAAF01000076">
    <property type="protein sequence ID" value="OUR78871.1"/>
    <property type="molecule type" value="Genomic_DNA"/>
</dbReference>
<evidence type="ECO:0000256" key="2">
    <source>
        <dbReference type="SAM" id="Phobius"/>
    </source>
</evidence>
<dbReference type="Gene3D" id="1.25.40.10">
    <property type="entry name" value="Tetratricopeptide repeat domain"/>
    <property type="match status" value="2"/>
</dbReference>
<feature type="region of interest" description="Disordered" evidence="1">
    <location>
        <begin position="195"/>
        <end position="225"/>
    </location>
</feature>
<accession>A0A1Y5E819</accession>
<evidence type="ECO:0000256" key="1">
    <source>
        <dbReference type="SAM" id="MobiDB-lite"/>
    </source>
</evidence>
<dbReference type="AlphaFoldDB" id="A0A1Y5E819"/>
<reference evidence="4" key="1">
    <citation type="journal article" date="2017" name="Proc. Natl. Acad. Sci. U.S.A.">
        <title>Simulation of Deepwater Horizon oil plume reveals substrate specialization within a complex community of hydrocarbon degraders.</title>
        <authorList>
            <person name="Hu P."/>
            <person name="Dubinsky E.A."/>
            <person name="Probst A.J."/>
            <person name="Wang J."/>
            <person name="Sieber C.M.K."/>
            <person name="Tom L.M."/>
            <person name="Gardinali P."/>
            <person name="Banfield J.F."/>
            <person name="Atlas R.M."/>
            <person name="Andersen G.L."/>
        </authorList>
    </citation>
    <scope>NUCLEOTIDE SEQUENCE [LARGE SCALE GENOMIC DNA]</scope>
</reference>